<dbReference type="EMBL" id="JBHTJA010000140">
    <property type="protein sequence ID" value="MFD0905500.1"/>
    <property type="molecule type" value="Genomic_DNA"/>
</dbReference>
<keyword evidence="2" id="KW-0812">Transmembrane</keyword>
<keyword evidence="4" id="KW-1185">Reference proteome</keyword>
<feature type="transmembrane region" description="Helical" evidence="2">
    <location>
        <begin position="76"/>
        <end position="95"/>
    </location>
</feature>
<evidence type="ECO:0000256" key="2">
    <source>
        <dbReference type="SAM" id="Phobius"/>
    </source>
</evidence>
<accession>A0ABW3F055</accession>
<feature type="transmembrane region" description="Helical" evidence="2">
    <location>
        <begin position="7"/>
        <end position="27"/>
    </location>
</feature>
<feature type="compositionally biased region" description="Pro residues" evidence="1">
    <location>
        <begin position="155"/>
        <end position="170"/>
    </location>
</feature>
<organism evidence="3 4">
    <name type="scientific">Actinomadura sediminis</name>
    <dbReference type="NCBI Taxonomy" id="1038904"/>
    <lineage>
        <taxon>Bacteria</taxon>
        <taxon>Bacillati</taxon>
        <taxon>Actinomycetota</taxon>
        <taxon>Actinomycetes</taxon>
        <taxon>Streptosporangiales</taxon>
        <taxon>Thermomonosporaceae</taxon>
        <taxon>Actinomadura</taxon>
    </lineage>
</organism>
<gene>
    <name evidence="3" type="ORF">ACFQ11_34355</name>
</gene>
<name>A0ABW3F055_9ACTN</name>
<comment type="caution">
    <text evidence="3">The sequence shown here is derived from an EMBL/GenBank/DDBJ whole genome shotgun (WGS) entry which is preliminary data.</text>
</comment>
<evidence type="ECO:0000313" key="4">
    <source>
        <dbReference type="Proteomes" id="UP001596972"/>
    </source>
</evidence>
<keyword evidence="2" id="KW-1133">Transmembrane helix</keyword>
<feature type="compositionally biased region" description="Low complexity" evidence="1">
    <location>
        <begin position="207"/>
        <end position="217"/>
    </location>
</feature>
<feature type="region of interest" description="Disordered" evidence="1">
    <location>
        <begin position="148"/>
        <end position="249"/>
    </location>
</feature>
<protein>
    <recommendedName>
        <fullName evidence="5">DUF3995 domain-containing protein</fullName>
    </recommendedName>
</protein>
<feature type="compositionally biased region" description="Pro residues" evidence="1">
    <location>
        <begin position="182"/>
        <end position="206"/>
    </location>
</feature>
<reference evidence="4" key="1">
    <citation type="journal article" date="2019" name="Int. J. Syst. Evol. Microbiol.">
        <title>The Global Catalogue of Microorganisms (GCM) 10K type strain sequencing project: providing services to taxonomists for standard genome sequencing and annotation.</title>
        <authorList>
            <consortium name="The Broad Institute Genomics Platform"/>
            <consortium name="The Broad Institute Genome Sequencing Center for Infectious Disease"/>
            <person name="Wu L."/>
            <person name="Ma J."/>
        </authorList>
    </citation>
    <scope>NUCLEOTIDE SEQUENCE [LARGE SCALE GENOMIC DNA]</scope>
    <source>
        <strain evidence="4">JCM 31202</strain>
    </source>
</reference>
<evidence type="ECO:0008006" key="5">
    <source>
        <dbReference type="Google" id="ProtNLM"/>
    </source>
</evidence>
<dbReference type="RefSeq" id="WP_378306483.1">
    <property type="nucleotide sequence ID" value="NZ_JBHTJA010000140.1"/>
</dbReference>
<feature type="transmembrane region" description="Helical" evidence="2">
    <location>
        <begin position="52"/>
        <end position="69"/>
    </location>
</feature>
<proteinExistence type="predicted"/>
<feature type="transmembrane region" description="Helical" evidence="2">
    <location>
        <begin position="115"/>
        <end position="137"/>
    </location>
</feature>
<keyword evidence="2" id="KW-0472">Membrane</keyword>
<evidence type="ECO:0000313" key="3">
    <source>
        <dbReference type="EMBL" id="MFD0905500.1"/>
    </source>
</evidence>
<evidence type="ECO:0000256" key="1">
    <source>
        <dbReference type="SAM" id="MobiDB-lite"/>
    </source>
</evidence>
<dbReference type="Proteomes" id="UP001596972">
    <property type="component" value="Unassembled WGS sequence"/>
</dbReference>
<sequence>MSNGARHALGALIGVVLTPLIAAGLLYGTHQMHRSGQRVAATFGDEAGSERWIGSALLLCTAVLLALAVAPRVSPLASLIPGVVLTGVGGVWVADPGWMLRQELVADLLPARLELAYIGIIGPYGIFLLLGLLLLVASVMPGRWTSTAARSRHAGPPPAPMGASGPPPLPGTARPGAGPQPHAEPGPFAPPYSPPPAPQGPQPQQPQQPQQQPGAVPFGHGEERPDPSRGQGEGGEWTRMYGDDDLRGR</sequence>